<reference evidence="4" key="1">
    <citation type="journal article" date="2019" name="Int. J. Syst. Evol. Microbiol.">
        <title>The Global Catalogue of Microorganisms (GCM) 10K type strain sequencing project: providing services to taxonomists for standard genome sequencing and annotation.</title>
        <authorList>
            <consortium name="The Broad Institute Genomics Platform"/>
            <consortium name="The Broad Institute Genome Sequencing Center for Infectious Disease"/>
            <person name="Wu L."/>
            <person name="Ma J."/>
        </authorList>
    </citation>
    <scope>NUCLEOTIDE SEQUENCE [LARGE SCALE GENOMIC DNA]</scope>
    <source>
        <strain evidence="4">JCM 17551</strain>
    </source>
</reference>
<evidence type="ECO:0000256" key="1">
    <source>
        <dbReference type="ARBA" id="ARBA00022729"/>
    </source>
</evidence>
<dbReference type="Pfam" id="PF12849">
    <property type="entry name" value="PBP_like_2"/>
    <property type="match status" value="1"/>
</dbReference>
<sequence length="272" mass="29142">MNRLLPFFTLLISIISLTGCGQSTSEKLVLTGSSTVAPLVSEIALRYESQHPGIRIDVQTGGSSRGVNDTRSGLADIGMVSRSLKTSEEDLSANIIAWDGITLILHQDNPVTALTRQQVIDIFTGKVQNWREVGGKNEAIVVVNKAEGRSTLELFLKHFGLKNSDVDADIIIGDNQQGLKTVAGNPLAIGYVSIGAAAYEFEHGAPINLLAINGVEATLANVEKGVFPIARPLNLIIKDSDSKLATDFIAFAQSSKVNDLILNQYFIPANAN</sequence>
<dbReference type="PANTHER" id="PTHR30570">
    <property type="entry name" value="PERIPLASMIC PHOSPHATE BINDING COMPONENT OF PHOSPHATE ABC TRANSPORTER"/>
    <property type="match status" value="1"/>
</dbReference>
<evidence type="ECO:0000313" key="4">
    <source>
        <dbReference type="Proteomes" id="UP001501565"/>
    </source>
</evidence>
<dbReference type="Proteomes" id="UP001501565">
    <property type="component" value="Unassembled WGS sequence"/>
</dbReference>
<dbReference type="InterPro" id="IPR024370">
    <property type="entry name" value="PBP_domain"/>
</dbReference>
<feature type="domain" description="PBP" evidence="2">
    <location>
        <begin position="23"/>
        <end position="255"/>
    </location>
</feature>
<name>A0ABP7MAZ0_9GAMM</name>
<keyword evidence="1" id="KW-0732">Signal</keyword>
<keyword evidence="4" id="KW-1185">Reference proteome</keyword>
<dbReference type="CDD" id="cd13653">
    <property type="entry name" value="PBP2_phosphate_like_1"/>
    <property type="match status" value="1"/>
</dbReference>
<dbReference type="RefSeq" id="WP_344796615.1">
    <property type="nucleotide sequence ID" value="NZ_BAABBN010000004.1"/>
</dbReference>
<evidence type="ECO:0000313" key="3">
    <source>
        <dbReference type="EMBL" id="GAA3918822.1"/>
    </source>
</evidence>
<dbReference type="InterPro" id="IPR050811">
    <property type="entry name" value="Phosphate_ABC_transporter"/>
</dbReference>
<accession>A0ABP7MAZ0</accession>
<evidence type="ECO:0000259" key="2">
    <source>
        <dbReference type="Pfam" id="PF12849"/>
    </source>
</evidence>
<dbReference type="SUPFAM" id="SSF53850">
    <property type="entry name" value="Periplasmic binding protein-like II"/>
    <property type="match status" value="1"/>
</dbReference>
<dbReference type="PROSITE" id="PS51257">
    <property type="entry name" value="PROKAR_LIPOPROTEIN"/>
    <property type="match status" value="1"/>
</dbReference>
<protein>
    <submittedName>
        <fullName evidence="3">Phosphate ABC transporter substrate-binding protein</fullName>
    </submittedName>
</protein>
<dbReference type="PANTHER" id="PTHR30570:SF1">
    <property type="entry name" value="PHOSPHATE-BINDING PROTEIN PSTS"/>
    <property type="match status" value="1"/>
</dbReference>
<organism evidence="3 4">
    <name type="scientific">Litoribacillus peritrichatus</name>
    <dbReference type="NCBI Taxonomy" id="718191"/>
    <lineage>
        <taxon>Bacteria</taxon>
        <taxon>Pseudomonadati</taxon>
        <taxon>Pseudomonadota</taxon>
        <taxon>Gammaproteobacteria</taxon>
        <taxon>Oceanospirillales</taxon>
        <taxon>Oceanospirillaceae</taxon>
        <taxon>Litoribacillus</taxon>
    </lineage>
</organism>
<comment type="caution">
    <text evidence="3">The sequence shown here is derived from an EMBL/GenBank/DDBJ whole genome shotgun (WGS) entry which is preliminary data.</text>
</comment>
<gene>
    <name evidence="3" type="ORF">GCM10022277_12640</name>
</gene>
<dbReference type="EMBL" id="BAABBN010000004">
    <property type="protein sequence ID" value="GAA3918822.1"/>
    <property type="molecule type" value="Genomic_DNA"/>
</dbReference>
<dbReference type="Gene3D" id="3.40.190.10">
    <property type="entry name" value="Periplasmic binding protein-like II"/>
    <property type="match status" value="2"/>
</dbReference>
<proteinExistence type="predicted"/>